<sequence length="100" mass="11271">MENYRSKSNLVQFSNQFAARIPFRLQDTLIIPKQTDLGKIKLVRYHSNHLLNPLVEGMLREGPAGTTCVLTKKNDEALQITGLLVKNGLSLDYFATEIPI</sequence>
<name>G9XS80_DESHA</name>
<dbReference type="HOGENOM" id="CLU_2301261_0_0_9"/>
<accession>G9XS80</accession>
<comment type="caution">
    <text evidence="1">The sequence shown here is derived from an EMBL/GenBank/DDBJ whole genome shotgun (WGS) entry which is preliminary data.</text>
</comment>
<evidence type="ECO:0000313" key="1">
    <source>
        <dbReference type="EMBL" id="EHL05479.1"/>
    </source>
</evidence>
<organism evidence="1 2">
    <name type="scientific">Desulfitobacterium hafniense DP7</name>
    <dbReference type="NCBI Taxonomy" id="537010"/>
    <lineage>
        <taxon>Bacteria</taxon>
        <taxon>Bacillati</taxon>
        <taxon>Bacillota</taxon>
        <taxon>Clostridia</taxon>
        <taxon>Eubacteriales</taxon>
        <taxon>Desulfitobacteriaceae</taxon>
        <taxon>Desulfitobacterium</taxon>
    </lineage>
</organism>
<dbReference type="PATRIC" id="fig|537010.4.peg.3584"/>
<dbReference type="Proteomes" id="UP000004416">
    <property type="component" value="Unassembled WGS sequence"/>
</dbReference>
<evidence type="ECO:0000313" key="2">
    <source>
        <dbReference type="Proteomes" id="UP000004416"/>
    </source>
</evidence>
<gene>
    <name evidence="1" type="ORF">HMPREF0322_03829</name>
</gene>
<proteinExistence type="predicted"/>
<reference evidence="1 2" key="1">
    <citation type="submission" date="2011-08" db="EMBL/GenBank/DDBJ databases">
        <authorList>
            <person name="Weinstock G."/>
            <person name="Sodergren E."/>
            <person name="Clifton S."/>
            <person name="Fulton L."/>
            <person name="Fulton B."/>
            <person name="Courtney L."/>
            <person name="Fronick C."/>
            <person name="Harrison M."/>
            <person name="Strong C."/>
            <person name="Farmer C."/>
            <person name="Delahaunty K."/>
            <person name="Markovic C."/>
            <person name="Hall O."/>
            <person name="Minx P."/>
            <person name="Tomlinson C."/>
            <person name="Mitreva M."/>
            <person name="Hou S."/>
            <person name="Chen J."/>
            <person name="Wollam A."/>
            <person name="Pepin K.H."/>
            <person name="Johnson M."/>
            <person name="Bhonagiri V."/>
            <person name="Zhang X."/>
            <person name="Suruliraj S."/>
            <person name="Warren W."/>
            <person name="Chinwalla A."/>
            <person name="Mardis E.R."/>
            <person name="Wilson R.K."/>
        </authorList>
    </citation>
    <scope>NUCLEOTIDE SEQUENCE [LARGE SCALE GENOMIC DNA]</scope>
    <source>
        <strain evidence="1 2">DP7</strain>
    </source>
</reference>
<dbReference type="EMBL" id="AFZX01000097">
    <property type="protein sequence ID" value="EHL05479.1"/>
    <property type="molecule type" value="Genomic_DNA"/>
</dbReference>
<protein>
    <submittedName>
        <fullName evidence="1">Uncharacterized protein</fullName>
    </submittedName>
</protein>
<dbReference type="RefSeq" id="WP_005814720.1">
    <property type="nucleotide sequence ID" value="NZ_JH414483.1"/>
</dbReference>
<dbReference type="AlphaFoldDB" id="G9XS80"/>